<dbReference type="InterPro" id="IPR005069">
    <property type="entry name" value="Nucl-diP-sugar_transferase"/>
</dbReference>
<dbReference type="AlphaFoldDB" id="C1E303"/>
<feature type="region of interest" description="Disordered" evidence="1">
    <location>
        <begin position="527"/>
        <end position="549"/>
    </location>
</feature>
<dbReference type="EMBL" id="CP001324">
    <property type="protein sequence ID" value="ACO62434.1"/>
    <property type="molecule type" value="Genomic_DNA"/>
</dbReference>
<evidence type="ECO:0000313" key="3">
    <source>
        <dbReference type="EMBL" id="ACO62434.1"/>
    </source>
</evidence>
<dbReference type="KEGG" id="mis:MICPUN_57431"/>
<proteinExistence type="predicted"/>
<dbReference type="GeneID" id="8241937"/>
<name>C1E303_MICCC</name>
<dbReference type="RefSeq" id="XP_002501176.1">
    <property type="nucleotide sequence ID" value="XM_002501130.1"/>
</dbReference>
<feature type="region of interest" description="Disordered" evidence="1">
    <location>
        <begin position="1"/>
        <end position="24"/>
    </location>
</feature>
<feature type="compositionally biased region" description="Low complexity" evidence="1">
    <location>
        <begin position="638"/>
        <end position="650"/>
    </location>
</feature>
<accession>C1E303</accession>
<feature type="compositionally biased region" description="Basic and acidic residues" evidence="1">
    <location>
        <begin position="137"/>
        <end position="162"/>
    </location>
</feature>
<dbReference type="InParanoid" id="C1E303"/>
<feature type="region of interest" description="Disordered" evidence="1">
    <location>
        <begin position="366"/>
        <end position="389"/>
    </location>
</feature>
<dbReference type="Proteomes" id="UP000002009">
    <property type="component" value="Chromosome 3"/>
</dbReference>
<dbReference type="OrthoDB" id="10453408at2759"/>
<reference evidence="3 4" key="1">
    <citation type="journal article" date="2009" name="Science">
        <title>Green evolution and dynamic adaptations revealed by genomes of the marine picoeukaryotes Micromonas.</title>
        <authorList>
            <person name="Worden A.Z."/>
            <person name="Lee J.H."/>
            <person name="Mock T."/>
            <person name="Rouze P."/>
            <person name="Simmons M.P."/>
            <person name="Aerts A.L."/>
            <person name="Allen A.E."/>
            <person name="Cuvelier M.L."/>
            <person name="Derelle E."/>
            <person name="Everett M.V."/>
            <person name="Foulon E."/>
            <person name="Grimwood J."/>
            <person name="Gundlach H."/>
            <person name="Henrissat B."/>
            <person name="Napoli C."/>
            <person name="McDonald S.M."/>
            <person name="Parker M.S."/>
            <person name="Rombauts S."/>
            <person name="Salamov A."/>
            <person name="Von Dassow P."/>
            <person name="Badger J.H."/>
            <person name="Coutinho P.M."/>
            <person name="Demir E."/>
            <person name="Dubchak I."/>
            <person name="Gentemann C."/>
            <person name="Eikrem W."/>
            <person name="Gready J.E."/>
            <person name="John U."/>
            <person name="Lanier W."/>
            <person name="Lindquist E.A."/>
            <person name="Lucas S."/>
            <person name="Mayer K.F."/>
            <person name="Moreau H."/>
            <person name="Not F."/>
            <person name="Otillar R."/>
            <person name="Panaud O."/>
            <person name="Pangilinan J."/>
            <person name="Paulsen I."/>
            <person name="Piegu B."/>
            <person name="Poliakov A."/>
            <person name="Robbens S."/>
            <person name="Schmutz J."/>
            <person name="Toulza E."/>
            <person name="Wyss T."/>
            <person name="Zelensky A."/>
            <person name="Zhou K."/>
            <person name="Armbrust E.V."/>
            <person name="Bhattacharya D."/>
            <person name="Goodenough U.W."/>
            <person name="Van de Peer Y."/>
            <person name="Grigoriev I.V."/>
        </authorList>
    </citation>
    <scope>NUCLEOTIDE SEQUENCE [LARGE SCALE GENOMIC DNA]</scope>
    <source>
        <strain evidence="4">RCC299 / NOUM17</strain>
    </source>
</reference>
<feature type="compositionally biased region" description="Low complexity" evidence="1">
    <location>
        <begin position="103"/>
        <end position="114"/>
    </location>
</feature>
<sequence length="1082" mass="118234">MDEGETLPLLSATATAARASRDADGAPIRSAGLASCSGRGSTKKKTSRWLATLGAASLGALLLAGAAVGRGGLDGNLHFTSLGEAARGAARARRHEGRGGGAAHASRARAASSGLGDTTLEPRGIGQMPRAEPIRPPQERAADRQRARREERRRARSAEREAAAGVGRRAGDGPTPDDASGTAGDDETVTTPSFVSGDDPSAPSSYETRKVLDPLAWRMNIESEIAVAAEKAARAAAGAELVDPPIPLSAPMHAANRFAWKPKLGVDFVDADELAARDALGANERALTNGGADVDVVDYARSHEAIVEFEEEERERRRRDRTSYADWLKSEDGIKAVTTLIPFPDFVAERAEVPGLVDHVNDFASHNGQQLGFPDPEKKKRGTSDGFDEEEQMEFGLTNLLRRDDDVRIPIDDLDLRWVTYATHEYWPMVKTLVHSMERNAPDTLLRLTVMLTDEDDLTECRRLSKAQRVGPFSCFLDYDVLNIMRREERMSNDERYNRDTDDILRSMYEQMAEGWGASASVSAGLGGMGSRDGGKDRGGGGDDDLATLGADGRITPHAADMLRAMNRTQLVDAIVDLQSRHNSRVQMRHDGTAEIDEKPAYVRDWVDDVTDLGFIAIPAELADEFETRQKKPEEPSETLSETPSDVDPIADPIADADADVARVGLSKRSKSFAAPPGPKRRVRLLKNNALGFVELPKPTKPAKGETKNAKAAIRRDDVTPLGFLKASRASGRDARFDAPEGEDALLGGDPDAVTELGFLRRPGGDVPDVGKKKGPGVDLDKVASRKMNEQRQRALRVISKWRKVHALYSLTKGGYGTVFIDAASVMIRDPTLLIKEEMKHNSLVTLSDFGGEKDQGLLNTGLLAAAPGKQTWDLLEDWIRTELYGQADEQEHLVYEIAPRAKEEGKKIHGMPHQMFPSYLTFYKGRLENIRTKHGDYAKYGDTAVVHAGYCGTVAGKKAFLDRVNKMDRLEMFSRHFGSNHGNWYNQHMKYKETDAERDGCDVHGRDKFRTCGKAPWDSPCDEVWADDADDLPELPLPPYAEAAVSEATRKAITVREASDIETTVMGISDVRKASGTAQIA</sequence>
<feature type="domain" description="Nucleotide-diphospho-sugar transferase" evidence="2">
    <location>
        <begin position="802"/>
        <end position="959"/>
    </location>
</feature>
<evidence type="ECO:0000313" key="4">
    <source>
        <dbReference type="Proteomes" id="UP000002009"/>
    </source>
</evidence>
<feature type="region of interest" description="Disordered" evidence="1">
    <location>
        <begin position="88"/>
        <end position="206"/>
    </location>
</feature>
<gene>
    <name evidence="3" type="ORF">MICPUN_57431</name>
</gene>
<feature type="compositionally biased region" description="Low complexity" evidence="1">
    <location>
        <begin position="9"/>
        <end position="18"/>
    </location>
</feature>
<dbReference type="Pfam" id="PF03407">
    <property type="entry name" value="Nucleotid_trans"/>
    <property type="match status" value="1"/>
</dbReference>
<keyword evidence="4" id="KW-1185">Reference proteome</keyword>
<feature type="region of interest" description="Disordered" evidence="1">
    <location>
        <begin position="626"/>
        <end position="650"/>
    </location>
</feature>
<protein>
    <recommendedName>
        <fullName evidence="2">Nucleotide-diphospho-sugar transferase domain-containing protein</fullName>
    </recommendedName>
</protein>
<organism evidence="3 4">
    <name type="scientific">Micromonas commoda (strain RCC299 / NOUM17 / CCMP2709)</name>
    <name type="common">Picoplanktonic green alga</name>
    <dbReference type="NCBI Taxonomy" id="296587"/>
    <lineage>
        <taxon>Eukaryota</taxon>
        <taxon>Viridiplantae</taxon>
        <taxon>Chlorophyta</taxon>
        <taxon>Mamiellophyceae</taxon>
        <taxon>Mamiellales</taxon>
        <taxon>Mamiellaceae</taxon>
        <taxon>Micromonas</taxon>
    </lineage>
</organism>
<evidence type="ECO:0000256" key="1">
    <source>
        <dbReference type="SAM" id="MobiDB-lite"/>
    </source>
</evidence>
<evidence type="ECO:0000259" key="2">
    <source>
        <dbReference type="Pfam" id="PF03407"/>
    </source>
</evidence>
<feature type="compositionally biased region" description="Basic and acidic residues" evidence="1">
    <location>
        <begin position="626"/>
        <end position="635"/>
    </location>
</feature>